<dbReference type="Proteomes" id="UP000469385">
    <property type="component" value="Unassembled WGS sequence"/>
</dbReference>
<dbReference type="RefSeq" id="WP_157397897.1">
    <property type="nucleotide sequence ID" value="NZ_WSEL01000003.1"/>
</dbReference>
<evidence type="ECO:0000313" key="2">
    <source>
        <dbReference type="Proteomes" id="UP000469385"/>
    </source>
</evidence>
<name>A0A6N8ISW9_9BURK</name>
<reference evidence="1 2" key="1">
    <citation type="submission" date="2019-12" db="EMBL/GenBank/DDBJ databases">
        <authorList>
            <person name="Huq M.A."/>
        </authorList>
    </citation>
    <scope>NUCLEOTIDE SEQUENCE [LARGE SCALE GENOMIC DNA]</scope>
    <source>
        <strain evidence="1 2">MAH-25</strain>
    </source>
</reference>
<protein>
    <submittedName>
        <fullName evidence="1">Uncharacterized protein</fullName>
    </submittedName>
</protein>
<proteinExistence type="predicted"/>
<sequence>MNGAWAHWKPGRLFFNFDPVRSYLGGETYELRDEAGKTLLASEEAPELLLLGYRAMRNLGQAGLPDMNTWHTQCSAVLTALRAHAKTFNWEQYTEKTFERLAPLDPQKYSQGSSEAMLLHDLVLASPKDSARTGQFWSMLCLVWIDSAIQSIDSVDAAMAVEEVLRAGDALANAGPPLSRIKARSDMARENAIAGLANNEKQLAKKAVKEMWLKLRDEPKFRGKKAPLARHIMDQFPMFQNENVLTGWFRDWEGELHR</sequence>
<dbReference type="EMBL" id="WSEL01000003">
    <property type="protein sequence ID" value="MVQ29954.1"/>
    <property type="molecule type" value="Genomic_DNA"/>
</dbReference>
<keyword evidence="2" id="KW-1185">Reference proteome</keyword>
<evidence type="ECO:0000313" key="1">
    <source>
        <dbReference type="EMBL" id="MVQ29954.1"/>
    </source>
</evidence>
<accession>A0A6N8ISW9</accession>
<organism evidence="1 2">
    <name type="scientific">Ramlibacter pinisoli</name>
    <dbReference type="NCBI Taxonomy" id="2682844"/>
    <lineage>
        <taxon>Bacteria</taxon>
        <taxon>Pseudomonadati</taxon>
        <taxon>Pseudomonadota</taxon>
        <taxon>Betaproteobacteria</taxon>
        <taxon>Burkholderiales</taxon>
        <taxon>Comamonadaceae</taxon>
        <taxon>Ramlibacter</taxon>
    </lineage>
</organism>
<dbReference type="AlphaFoldDB" id="A0A6N8ISW9"/>
<gene>
    <name evidence="1" type="ORF">GON04_10875</name>
</gene>
<comment type="caution">
    <text evidence="1">The sequence shown here is derived from an EMBL/GenBank/DDBJ whole genome shotgun (WGS) entry which is preliminary data.</text>
</comment>